<dbReference type="InterPro" id="IPR006046">
    <property type="entry name" value="Alpha_amylase"/>
</dbReference>
<dbReference type="CDD" id="cd11319">
    <property type="entry name" value="AmyAc_euk_AmyA"/>
    <property type="match status" value="1"/>
</dbReference>
<dbReference type="InterPro" id="IPR034836">
    <property type="entry name" value="CBM20_glucoamylase"/>
</dbReference>
<keyword evidence="12" id="KW-0624">Polysaccharide degradation</keyword>
<keyword evidence="6 15" id="KW-0732">Signal</keyword>
<keyword evidence="11 14" id="KW-0326">Glycosidase</keyword>
<evidence type="ECO:0000256" key="11">
    <source>
        <dbReference type="ARBA" id="ARBA00023295"/>
    </source>
</evidence>
<dbReference type="SUPFAM" id="SSF51445">
    <property type="entry name" value="(Trans)glycosidases"/>
    <property type="match status" value="1"/>
</dbReference>
<dbReference type="FunFam" id="2.60.40.10:FF:000552">
    <property type="entry name" value="Related to glucoamylase"/>
    <property type="match status" value="1"/>
</dbReference>
<evidence type="ECO:0000256" key="14">
    <source>
        <dbReference type="RuleBase" id="RU361134"/>
    </source>
</evidence>
<evidence type="ECO:0000256" key="12">
    <source>
        <dbReference type="ARBA" id="ARBA00023326"/>
    </source>
</evidence>
<organism evidence="17 18">
    <name type="scientific">Pleomassaria siparia CBS 279.74</name>
    <dbReference type="NCBI Taxonomy" id="1314801"/>
    <lineage>
        <taxon>Eukaryota</taxon>
        <taxon>Fungi</taxon>
        <taxon>Dikarya</taxon>
        <taxon>Ascomycota</taxon>
        <taxon>Pezizomycotina</taxon>
        <taxon>Dothideomycetes</taxon>
        <taxon>Pleosporomycetidae</taxon>
        <taxon>Pleosporales</taxon>
        <taxon>Pleomassariaceae</taxon>
        <taxon>Pleomassaria</taxon>
    </lineage>
</organism>
<evidence type="ECO:0000256" key="7">
    <source>
        <dbReference type="ARBA" id="ARBA00022801"/>
    </source>
</evidence>
<evidence type="ECO:0000256" key="13">
    <source>
        <dbReference type="RuleBase" id="RU003615"/>
    </source>
</evidence>
<evidence type="ECO:0000256" key="15">
    <source>
        <dbReference type="SAM" id="SignalP"/>
    </source>
</evidence>
<dbReference type="FunFam" id="3.20.20.80:FF:000120">
    <property type="entry name" value="Alpha-amylase A"/>
    <property type="match status" value="1"/>
</dbReference>
<dbReference type="GO" id="GO:2001070">
    <property type="term" value="F:starch binding"/>
    <property type="evidence" value="ECO:0007669"/>
    <property type="project" value="InterPro"/>
</dbReference>
<dbReference type="PROSITE" id="PS51166">
    <property type="entry name" value="CBM20"/>
    <property type="match status" value="1"/>
</dbReference>
<evidence type="ECO:0000256" key="10">
    <source>
        <dbReference type="ARBA" id="ARBA00023277"/>
    </source>
</evidence>
<feature type="chain" id="PRO_5026170457" description="Alpha-amylase" evidence="15">
    <location>
        <begin position="21"/>
        <end position="594"/>
    </location>
</feature>
<sequence length="594" mass="64001">MKFISALTASIFYISSIVHAANTAAWKSRTIYFVLTDRIARSSSDTGGNACGSLGQYCGGTFQGLQSKLDYIKGAGFDAIWITPVVKNSAGGYHGYWAQDLYSVNENYGTANDLKALVSAAHAKGIYIMVDVVANHVGFASISDNLPAPLNQESSYHAKCDIDYDNQTSVEQCRIAGLPDVNTSKAEIRTLYQTWIKWLVNEYSFDGVRIDTVKHVEKDFWPGFSQAAGVYSIGEAFTGDPVALASYAKTMPGLLNYAMYYPMNRFYQQQGSAQDIVDMHKTISDTFPDPSALGTFLDNHDNPRWLNEKNDVSLLKNALAYVMLARGIPIVYYGTEQGYSGGTDPANREDLWRSKFNTKSDLYTAISKLSGARKTAGGLAADDHVHLYTATNAYAWSRAGGNLIVLTTNTGAGTSGKYCFNAQRNNGKWTCAFGSTLDVTSDGSGNICLNVSNGEPVVLIAGHASTPALPSVTTTKNTVIPTTTKPLTTLTTSACPTAVSVTFSQNVTTGYGESVKVTGNTKQLGNWAVADAPLLSASKYPVWSTTVQLPAGKEVQYKFVKVSGSGKVSWESDPNRAYKVPACQASASVASTWR</sequence>
<protein>
    <recommendedName>
        <fullName evidence="4 14">Alpha-amylase</fullName>
        <ecNumber evidence="4 14">3.2.1.1</ecNumber>
    </recommendedName>
</protein>
<dbReference type="PANTHER" id="PTHR10357">
    <property type="entry name" value="ALPHA-AMYLASE FAMILY MEMBER"/>
    <property type="match status" value="1"/>
</dbReference>
<comment type="similarity">
    <text evidence="3 13">Belongs to the glycosyl hydrolase 13 family.</text>
</comment>
<feature type="signal peptide" evidence="15">
    <location>
        <begin position="1"/>
        <end position="20"/>
    </location>
</feature>
<dbReference type="GO" id="GO:0004556">
    <property type="term" value="F:alpha-amylase activity"/>
    <property type="evidence" value="ECO:0007669"/>
    <property type="project" value="UniProtKB-UniRule"/>
</dbReference>
<proteinExistence type="inferred from homology"/>
<dbReference type="GO" id="GO:0046872">
    <property type="term" value="F:metal ion binding"/>
    <property type="evidence" value="ECO:0007669"/>
    <property type="project" value="UniProtKB-KW"/>
</dbReference>
<keyword evidence="8" id="KW-0106">Calcium</keyword>
<accession>A0A6G1K9A3</accession>
<comment type="cofactor">
    <cofactor evidence="2">
        <name>Ca(2+)</name>
        <dbReference type="ChEBI" id="CHEBI:29108"/>
    </cofactor>
</comment>
<dbReference type="CDD" id="cd05811">
    <property type="entry name" value="CBM20_glucoamylase"/>
    <property type="match status" value="1"/>
</dbReference>
<evidence type="ECO:0000256" key="6">
    <source>
        <dbReference type="ARBA" id="ARBA00022729"/>
    </source>
</evidence>
<dbReference type="InterPro" id="IPR013783">
    <property type="entry name" value="Ig-like_fold"/>
</dbReference>
<evidence type="ECO:0000256" key="4">
    <source>
        <dbReference type="ARBA" id="ARBA00012595"/>
    </source>
</evidence>
<evidence type="ECO:0000313" key="18">
    <source>
        <dbReference type="Proteomes" id="UP000799428"/>
    </source>
</evidence>
<keyword evidence="18" id="KW-1185">Reference proteome</keyword>
<dbReference type="OrthoDB" id="204980at2759"/>
<keyword evidence="10 14" id="KW-0119">Carbohydrate metabolism</keyword>
<evidence type="ECO:0000256" key="9">
    <source>
        <dbReference type="ARBA" id="ARBA00023180"/>
    </source>
</evidence>
<evidence type="ECO:0000256" key="8">
    <source>
        <dbReference type="ARBA" id="ARBA00022837"/>
    </source>
</evidence>
<dbReference type="Gene3D" id="3.20.20.80">
    <property type="entry name" value="Glycosidases"/>
    <property type="match status" value="1"/>
</dbReference>
<keyword evidence="5" id="KW-0479">Metal-binding</keyword>
<name>A0A6G1K9A3_9PLEO</name>
<comment type="catalytic activity">
    <reaction evidence="1 14">
        <text>Endohydrolysis of (1-&gt;4)-alpha-D-glucosidic linkages in polysaccharides containing three or more (1-&gt;4)-alpha-linked D-glucose units.</text>
        <dbReference type="EC" id="3.2.1.1"/>
    </reaction>
</comment>
<dbReference type="PANTHER" id="PTHR10357:SF212">
    <property type="entry name" value="ALPHA-AMYLASE"/>
    <property type="match status" value="1"/>
</dbReference>
<evidence type="ECO:0000256" key="2">
    <source>
        <dbReference type="ARBA" id="ARBA00001913"/>
    </source>
</evidence>
<dbReference type="InterPro" id="IPR002044">
    <property type="entry name" value="CBM20"/>
</dbReference>
<dbReference type="AlphaFoldDB" id="A0A6G1K9A3"/>
<evidence type="ECO:0000313" key="17">
    <source>
        <dbReference type="EMBL" id="KAF2709021.1"/>
    </source>
</evidence>
<dbReference type="Pfam" id="PF00686">
    <property type="entry name" value="CBM_20"/>
    <property type="match status" value="1"/>
</dbReference>
<reference evidence="17" key="1">
    <citation type="journal article" date="2020" name="Stud. Mycol.">
        <title>101 Dothideomycetes genomes: a test case for predicting lifestyles and emergence of pathogens.</title>
        <authorList>
            <person name="Haridas S."/>
            <person name="Albert R."/>
            <person name="Binder M."/>
            <person name="Bloem J."/>
            <person name="Labutti K."/>
            <person name="Salamov A."/>
            <person name="Andreopoulos B."/>
            <person name="Baker S."/>
            <person name="Barry K."/>
            <person name="Bills G."/>
            <person name="Bluhm B."/>
            <person name="Cannon C."/>
            <person name="Castanera R."/>
            <person name="Culley D."/>
            <person name="Daum C."/>
            <person name="Ezra D."/>
            <person name="Gonzalez J."/>
            <person name="Henrissat B."/>
            <person name="Kuo A."/>
            <person name="Liang C."/>
            <person name="Lipzen A."/>
            <person name="Lutzoni F."/>
            <person name="Magnuson J."/>
            <person name="Mondo S."/>
            <person name="Nolan M."/>
            <person name="Ohm R."/>
            <person name="Pangilinan J."/>
            <person name="Park H.-J."/>
            <person name="Ramirez L."/>
            <person name="Alfaro M."/>
            <person name="Sun H."/>
            <person name="Tritt A."/>
            <person name="Yoshinaga Y."/>
            <person name="Zwiers L.-H."/>
            <person name="Turgeon B."/>
            <person name="Goodwin S."/>
            <person name="Spatafora J."/>
            <person name="Crous P."/>
            <person name="Grigoriev I."/>
        </authorList>
    </citation>
    <scope>NUCLEOTIDE SEQUENCE</scope>
    <source>
        <strain evidence="17">CBS 279.74</strain>
    </source>
</reference>
<dbReference type="SUPFAM" id="SSF51011">
    <property type="entry name" value="Glycosyl hydrolase domain"/>
    <property type="match status" value="1"/>
</dbReference>
<evidence type="ECO:0000256" key="1">
    <source>
        <dbReference type="ARBA" id="ARBA00000548"/>
    </source>
</evidence>
<dbReference type="InterPro" id="IPR006047">
    <property type="entry name" value="GH13_cat_dom"/>
</dbReference>
<evidence type="ECO:0000256" key="5">
    <source>
        <dbReference type="ARBA" id="ARBA00022723"/>
    </source>
</evidence>
<dbReference type="GO" id="GO:0000272">
    <property type="term" value="P:polysaccharide catabolic process"/>
    <property type="evidence" value="ECO:0007669"/>
    <property type="project" value="UniProtKB-KW"/>
</dbReference>
<dbReference type="Proteomes" id="UP000799428">
    <property type="component" value="Unassembled WGS sequence"/>
</dbReference>
<keyword evidence="9" id="KW-0325">Glycoprotein</keyword>
<dbReference type="PRINTS" id="PR00110">
    <property type="entry name" value="ALPHAAMYLASE"/>
</dbReference>
<evidence type="ECO:0000259" key="16">
    <source>
        <dbReference type="PROSITE" id="PS51166"/>
    </source>
</evidence>
<evidence type="ECO:0000256" key="3">
    <source>
        <dbReference type="ARBA" id="ARBA00008061"/>
    </source>
</evidence>
<dbReference type="InterPro" id="IPR013784">
    <property type="entry name" value="Carb-bd-like_fold"/>
</dbReference>
<dbReference type="EC" id="3.2.1.1" evidence="4 14"/>
<dbReference type="Gene3D" id="2.60.40.10">
    <property type="entry name" value="Immunoglobulins"/>
    <property type="match status" value="1"/>
</dbReference>
<dbReference type="EMBL" id="MU005771">
    <property type="protein sequence ID" value="KAF2709021.1"/>
    <property type="molecule type" value="Genomic_DNA"/>
</dbReference>
<dbReference type="InterPro" id="IPR017853">
    <property type="entry name" value="GH"/>
</dbReference>
<dbReference type="Pfam" id="PF00128">
    <property type="entry name" value="Alpha-amylase"/>
    <property type="match status" value="1"/>
</dbReference>
<dbReference type="SMART" id="SM00642">
    <property type="entry name" value="Aamy"/>
    <property type="match status" value="1"/>
</dbReference>
<keyword evidence="7 14" id="KW-0378">Hydrolase</keyword>
<dbReference type="SMART" id="SM01065">
    <property type="entry name" value="CBM_2"/>
    <property type="match status" value="1"/>
</dbReference>
<feature type="domain" description="CBM20" evidence="16">
    <location>
        <begin position="493"/>
        <end position="594"/>
    </location>
</feature>
<dbReference type="SUPFAM" id="SSF49452">
    <property type="entry name" value="Starch-binding domain-like"/>
    <property type="match status" value="1"/>
</dbReference>
<gene>
    <name evidence="17" type="ORF">K504DRAFT_408421</name>
</gene>